<feature type="DNA-binding region" description="H-T-H motif" evidence="2">
    <location>
        <begin position="24"/>
        <end position="43"/>
    </location>
</feature>
<evidence type="ECO:0000313" key="4">
    <source>
        <dbReference type="EMBL" id="MFD2245246.1"/>
    </source>
</evidence>
<keyword evidence="1 2" id="KW-0238">DNA-binding</keyword>
<feature type="domain" description="HTH tetR-type" evidence="3">
    <location>
        <begin position="1"/>
        <end position="61"/>
    </location>
</feature>
<evidence type="ECO:0000256" key="1">
    <source>
        <dbReference type="ARBA" id="ARBA00023125"/>
    </source>
</evidence>
<name>A0ABW5CRX2_9BACT</name>
<dbReference type="InterPro" id="IPR001647">
    <property type="entry name" value="HTH_TetR"/>
</dbReference>
<dbReference type="Proteomes" id="UP001597374">
    <property type="component" value="Unassembled WGS sequence"/>
</dbReference>
<dbReference type="SUPFAM" id="SSF46689">
    <property type="entry name" value="Homeodomain-like"/>
    <property type="match status" value="1"/>
</dbReference>
<sequence length="183" mass="21753">MKSQKKIEVTALRLFAERGFTQTPTALIAKEAGFSEPLIFKYYKSKDQLLEYLIKTGYRRITEQNRGMLTEEDPRALIEKVIDLPYKLVEDERDFWRLQAQLMDKELISKNYQKFIHPVFELLAKAFTRLGYSQPELETYHLLLLIEGLWKKLIQVPEQDHYLLEMKNYMKSKYNLAPMLSKP</sequence>
<dbReference type="PROSITE" id="PS50977">
    <property type="entry name" value="HTH_TETR_2"/>
    <property type="match status" value="1"/>
</dbReference>
<dbReference type="Pfam" id="PF00440">
    <property type="entry name" value="TetR_N"/>
    <property type="match status" value="1"/>
</dbReference>
<dbReference type="PANTHER" id="PTHR43479">
    <property type="entry name" value="ACREF/ENVCD OPERON REPRESSOR-RELATED"/>
    <property type="match status" value="1"/>
</dbReference>
<dbReference type="RefSeq" id="WP_250429297.1">
    <property type="nucleotide sequence ID" value="NZ_JALPRR010000002.1"/>
</dbReference>
<evidence type="ECO:0000259" key="3">
    <source>
        <dbReference type="PROSITE" id="PS50977"/>
    </source>
</evidence>
<evidence type="ECO:0000256" key="2">
    <source>
        <dbReference type="PROSITE-ProRule" id="PRU00335"/>
    </source>
</evidence>
<dbReference type="InterPro" id="IPR009057">
    <property type="entry name" value="Homeodomain-like_sf"/>
</dbReference>
<dbReference type="EMBL" id="JBHUIM010000001">
    <property type="protein sequence ID" value="MFD2245246.1"/>
    <property type="molecule type" value="Genomic_DNA"/>
</dbReference>
<keyword evidence="5" id="KW-1185">Reference proteome</keyword>
<accession>A0ABW5CRX2</accession>
<comment type="caution">
    <text evidence="4">The sequence shown here is derived from an EMBL/GenBank/DDBJ whole genome shotgun (WGS) entry which is preliminary data.</text>
</comment>
<proteinExistence type="predicted"/>
<dbReference type="InterPro" id="IPR050624">
    <property type="entry name" value="HTH-type_Tx_Regulator"/>
</dbReference>
<evidence type="ECO:0000313" key="5">
    <source>
        <dbReference type="Proteomes" id="UP001597374"/>
    </source>
</evidence>
<protein>
    <submittedName>
        <fullName evidence="4">TetR/AcrR family transcriptional regulator</fullName>
    </submittedName>
</protein>
<gene>
    <name evidence="4" type="ORF">ACFSKP_03200</name>
</gene>
<dbReference type="Gene3D" id="1.10.357.10">
    <property type="entry name" value="Tetracycline Repressor, domain 2"/>
    <property type="match status" value="1"/>
</dbReference>
<organism evidence="4 5">
    <name type="scientific">Pontibacter ruber</name>
    <dbReference type="NCBI Taxonomy" id="1343895"/>
    <lineage>
        <taxon>Bacteria</taxon>
        <taxon>Pseudomonadati</taxon>
        <taxon>Bacteroidota</taxon>
        <taxon>Cytophagia</taxon>
        <taxon>Cytophagales</taxon>
        <taxon>Hymenobacteraceae</taxon>
        <taxon>Pontibacter</taxon>
    </lineage>
</organism>
<reference evidence="5" key="1">
    <citation type="journal article" date="2019" name="Int. J. Syst. Evol. Microbiol.">
        <title>The Global Catalogue of Microorganisms (GCM) 10K type strain sequencing project: providing services to taxonomists for standard genome sequencing and annotation.</title>
        <authorList>
            <consortium name="The Broad Institute Genomics Platform"/>
            <consortium name="The Broad Institute Genome Sequencing Center for Infectious Disease"/>
            <person name="Wu L."/>
            <person name="Ma J."/>
        </authorList>
    </citation>
    <scope>NUCLEOTIDE SEQUENCE [LARGE SCALE GENOMIC DNA]</scope>
    <source>
        <strain evidence="5">CGMCC 4.1782</strain>
    </source>
</reference>
<dbReference type="PRINTS" id="PR00455">
    <property type="entry name" value="HTHTETR"/>
</dbReference>
<dbReference type="PANTHER" id="PTHR43479:SF11">
    <property type="entry name" value="ACREF_ENVCD OPERON REPRESSOR-RELATED"/>
    <property type="match status" value="1"/>
</dbReference>